<accession>A0ABQ3H0W4</accession>
<name>A0ABQ3H0W4_9NEIS</name>
<dbReference type="RefSeq" id="WP_189461165.1">
    <property type="nucleotide sequence ID" value="NZ_BMYO01000006.1"/>
</dbReference>
<organism evidence="4 5">
    <name type="scientific">Jeongeupia chitinilytica</name>
    <dbReference type="NCBI Taxonomy" id="1041641"/>
    <lineage>
        <taxon>Bacteria</taxon>
        <taxon>Pseudomonadati</taxon>
        <taxon>Pseudomonadota</taxon>
        <taxon>Betaproteobacteria</taxon>
        <taxon>Neisseriales</taxon>
        <taxon>Chitinibacteraceae</taxon>
        <taxon>Jeongeupia</taxon>
    </lineage>
</organism>
<evidence type="ECO:0000256" key="2">
    <source>
        <dbReference type="SAM" id="SignalP"/>
    </source>
</evidence>
<evidence type="ECO:0000256" key="1">
    <source>
        <dbReference type="SAM" id="MobiDB-lite"/>
    </source>
</evidence>
<dbReference type="EMBL" id="BMYO01000006">
    <property type="protein sequence ID" value="GHD64738.1"/>
    <property type="molecule type" value="Genomic_DNA"/>
</dbReference>
<evidence type="ECO:0000313" key="5">
    <source>
        <dbReference type="Proteomes" id="UP000604737"/>
    </source>
</evidence>
<feature type="domain" description="CNP1-like uncharacterised" evidence="3">
    <location>
        <begin position="50"/>
        <end position="163"/>
    </location>
</feature>
<dbReference type="InterPro" id="IPR014861">
    <property type="entry name" value="CNP1-like_dom"/>
</dbReference>
<proteinExistence type="predicted"/>
<keyword evidence="2" id="KW-0732">Signal</keyword>
<feature type="signal peptide" evidence="2">
    <location>
        <begin position="1"/>
        <end position="19"/>
    </location>
</feature>
<reference evidence="5" key="1">
    <citation type="journal article" date="2019" name="Int. J. Syst. Evol. Microbiol.">
        <title>The Global Catalogue of Microorganisms (GCM) 10K type strain sequencing project: providing services to taxonomists for standard genome sequencing and annotation.</title>
        <authorList>
            <consortium name="The Broad Institute Genomics Platform"/>
            <consortium name="The Broad Institute Genome Sequencing Center for Infectious Disease"/>
            <person name="Wu L."/>
            <person name="Ma J."/>
        </authorList>
    </citation>
    <scope>NUCLEOTIDE SEQUENCE [LARGE SCALE GENOMIC DNA]</scope>
    <source>
        <strain evidence="5">KCTC 23701</strain>
    </source>
</reference>
<evidence type="ECO:0000259" key="3">
    <source>
        <dbReference type="Pfam" id="PF08750"/>
    </source>
</evidence>
<feature type="region of interest" description="Disordered" evidence="1">
    <location>
        <begin position="173"/>
        <end position="195"/>
    </location>
</feature>
<keyword evidence="5" id="KW-1185">Reference proteome</keyword>
<sequence length="195" mass="21519">MKRLALIATLLGLSAGVHAAEYNNPQTAGDNTGFNVMDMLKDKEPPAPLEKPFDRPALSSLKQWAPFTVNYESRRNSFYIAVDSITVSPDDKLVRYAVAVVPKGGVWNVTYEALDCNSAQYRVFAYGTSDGQWQDLNRKWQKVVKANYNAYSGALLDDFCRFDDPLPQDDIRKGLGKERVAPGQQPGVNIGGQGS</sequence>
<feature type="chain" id="PRO_5047285453" description="CNP1-like uncharacterized domain-containing protein" evidence="2">
    <location>
        <begin position="20"/>
        <end position="195"/>
    </location>
</feature>
<evidence type="ECO:0000313" key="4">
    <source>
        <dbReference type="EMBL" id="GHD64738.1"/>
    </source>
</evidence>
<dbReference type="Pfam" id="PF08750">
    <property type="entry name" value="CNP1"/>
    <property type="match status" value="1"/>
</dbReference>
<dbReference type="Proteomes" id="UP000604737">
    <property type="component" value="Unassembled WGS sequence"/>
</dbReference>
<gene>
    <name evidence="4" type="ORF">GCM10007350_24400</name>
</gene>
<comment type="caution">
    <text evidence="4">The sequence shown here is derived from an EMBL/GenBank/DDBJ whole genome shotgun (WGS) entry which is preliminary data.</text>
</comment>
<protein>
    <recommendedName>
        <fullName evidence="3">CNP1-like uncharacterized domain-containing protein</fullName>
    </recommendedName>
</protein>